<dbReference type="EMBL" id="MN739257">
    <property type="protein sequence ID" value="QHS95799.1"/>
    <property type="molecule type" value="Genomic_DNA"/>
</dbReference>
<proteinExistence type="predicted"/>
<protein>
    <submittedName>
        <fullName evidence="1">Uncharacterized protein</fullName>
    </submittedName>
</protein>
<reference evidence="1" key="1">
    <citation type="journal article" date="2020" name="Nature">
        <title>Giant virus diversity and host interactions through global metagenomics.</title>
        <authorList>
            <person name="Schulz F."/>
            <person name="Roux S."/>
            <person name="Paez-Espino D."/>
            <person name="Jungbluth S."/>
            <person name="Walsh D.A."/>
            <person name="Denef V.J."/>
            <person name="McMahon K.D."/>
            <person name="Konstantinidis K.T."/>
            <person name="Eloe-Fadrosh E.A."/>
            <person name="Kyrpides N.C."/>
            <person name="Woyke T."/>
        </authorList>
    </citation>
    <scope>NUCLEOTIDE SEQUENCE</scope>
    <source>
        <strain evidence="1">GVMAG-M-3300018868-6</strain>
    </source>
</reference>
<evidence type="ECO:0000313" key="1">
    <source>
        <dbReference type="EMBL" id="QHS95799.1"/>
    </source>
</evidence>
<sequence length="38" mass="4575">MSREFKKLFSTQKKIKIRECPHMELDPILSGLFAFYEI</sequence>
<dbReference type="AlphaFoldDB" id="A0A6C0BW92"/>
<accession>A0A6C0BW92</accession>
<organism evidence="1">
    <name type="scientific">viral metagenome</name>
    <dbReference type="NCBI Taxonomy" id="1070528"/>
    <lineage>
        <taxon>unclassified sequences</taxon>
        <taxon>metagenomes</taxon>
        <taxon>organismal metagenomes</taxon>
    </lineage>
</organism>
<name>A0A6C0BW92_9ZZZZ</name>